<proteinExistence type="predicted"/>
<accession>A0A8S5SYX6</accession>
<name>A0A8S5SYX6_9CAUD</name>
<dbReference type="EMBL" id="BK032710">
    <property type="protein sequence ID" value="DAF56217.1"/>
    <property type="molecule type" value="Genomic_DNA"/>
</dbReference>
<protein>
    <submittedName>
        <fullName evidence="1">Transcriptional regulator</fullName>
    </submittedName>
</protein>
<dbReference type="InterPro" id="IPR010982">
    <property type="entry name" value="Lambda_DNA-bd_dom_sf"/>
</dbReference>
<organism evidence="1">
    <name type="scientific">Podoviridae sp. ctxqo3</name>
    <dbReference type="NCBI Taxonomy" id="2827755"/>
    <lineage>
        <taxon>Viruses</taxon>
        <taxon>Duplodnaviria</taxon>
        <taxon>Heunggongvirae</taxon>
        <taxon>Uroviricota</taxon>
        <taxon>Caudoviricetes</taxon>
    </lineage>
</organism>
<sequence>MELLRQRLRDFLFKEGVSQKFIAVETNINPSKLSKFKNHKDDLGICDRTSLDEFLKSKGY</sequence>
<dbReference type="Gene3D" id="1.10.260.40">
    <property type="entry name" value="lambda repressor-like DNA-binding domains"/>
    <property type="match status" value="1"/>
</dbReference>
<dbReference type="GO" id="GO:0003677">
    <property type="term" value="F:DNA binding"/>
    <property type="evidence" value="ECO:0007669"/>
    <property type="project" value="InterPro"/>
</dbReference>
<reference evidence="1" key="1">
    <citation type="journal article" date="2021" name="Proc. Natl. Acad. Sci. U.S.A.">
        <title>A Catalog of Tens of Thousands of Viruses from Human Metagenomes Reveals Hidden Associations with Chronic Diseases.</title>
        <authorList>
            <person name="Tisza M.J."/>
            <person name="Buck C.B."/>
        </authorList>
    </citation>
    <scope>NUCLEOTIDE SEQUENCE</scope>
    <source>
        <strain evidence="1">Ctxqo3</strain>
    </source>
</reference>
<evidence type="ECO:0000313" key="1">
    <source>
        <dbReference type="EMBL" id="DAF56217.1"/>
    </source>
</evidence>